<evidence type="ECO:0000313" key="1">
    <source>
        <dbReference type="EMBL" id="RNA35709.1"/>
    </source>
</evidence>
<proteinExistence type="predicted"/>
<dbReference type="Proteomes" id="UP000276133">
    <property type="component" value="Unassembled WGS sequence"/>
</dbReference>
<keyword evidence="2" id="KW-1185">Reference proteome</keyword>
<comment type="caution">
    <text evidence="1">The sequence shown here is derived from an EMBL/GenBank/DDBJ whole genome shotgun (WGS) entry which is preliminary data.</text>
</comment>
<dbReference type="EMBL" id="REGN01001294">
    <property type="protein sequence ID" value="RNA35709.1"/>
    <property type="molecule type" value="Genomic_DNA"/>
</dbReference>
<protein>
    <submittedName>
        <fullName evidence="1">Uncharacterized protein</fullName>
    </submittedName>
</protein>
<organism evidence="1 2">
    <name type="scientific">Brachionus plicatilis</name>
    <name type="common">Marine rotifer</name>
    <name type="synonym">Brachionus muelleri</name>
    <dbReference type="NCBI Taxonomy" id="10195"/>
    <lineage>
        <taxon>Eukaryota</taxon>
        <taxon>Metazoa</taxon>
        <taxon>Spiralia</taxon>
        <taxon>Gnathifera</taxon>
        <taxon>Rotifera</taxon>
        <taxon>Eurotatoria</taxon>
        <taxon>Monogononta</taxon>
        <taxon>Pseudotrocha</taxon>
        <taxon>Ploima</taxon>
        <taxon>Brachionidae</taxon>
        <taxon>Brachionus</taxon>
    </lineage>
</organism>
<dbReference type="AlphaFoldDB" id="A0A3M7SJ06"/>
<accession>A0A3M7SJ06</accession>
<reference evidence="1 2" key="1">
    <citation type="journal article" date="2018" name="Sci. Rep.">
        <title>Genomic signatures of local adaptation to the degree of environmental predictability in rotifers.</title>
        <authorList>
            <person name="Franch-Gras L."/>
            <person name="Hahn C."/>
            <person name="Garcia-Roger E.M."/>
            <person name="Carmona M.J."/>
            <person name="Serra M."/>
            <person name="Gomez A."/>
        </authorList>
    </citation>
    <scope>NUCLEOTIDE SEQUENCE [LARGE SCALE GENOMIC DNA]</scope>
    <source>
        <strain evidence="1">HYR1</strain>
    </source>
</reference>
<sequence>MLCKKVLDRKELKEKKRDWGVTPGVTFTLVPLGPSIRSPSLDVLEHIICKSVSVSLFSTTNILEANFYFRHLFKIAFFKIA</sequence>
<name>A0A3M7SJ06_BRAPC</name>
<gene>
    <name evidence="1" type="ORF">BpHYR1_011368</name>
</gene>
<evidence type="ECO:0000313" key="2">
    <source>
        <dbReference type="Proteomes" id="UP000276133"/>
    </source>
</evidence>